<accession>A0ACC0FEY6</accession>
<protein>
    <submittedName>
        <fullName evidence="1">Uncharacterized protein</fullName>
    </submittedName>
</protein>
<gene>
    <name evidence="1" type="ORF">LOK49_LG13G00853</name>
</gene>
<dbReference type="EMBL" id="CM045771">
    <property type="protein sequence ID" value="KAI7987245.1"/>
    <property type="molecule type" value="Genomic_DNA"/>
</dbReference>
<reference evidence="1 2" key="1">
    <citation type="journal article" date="2022" name="Plant J.">
        <title>Chromosome-level genome of Camellia lanceoleosa provides a valuable resource for understanding genome evolution and self-incompatibility.</title>
        <authorList>
            <person name="Gong W."/>
            <person name="Xiao S."/>
            <person name="Wang L."/>
            <person name="Liao Z."/>
            <person name="Chang Y."/>
            <person name="Mo W."/>
            <person name="Hu G."/>
            <person name="Li W."/>
            <person name="Zhao G."/>
            <person name="Zhu H."/>
            <person name="Hu X."/>
            <person name="Ji K."/>
            <person name="Xiang X."/>
            <person name="Song Q."/>
            <person name="Yuan D."/>
            <person name="Jin S."/>
            <person name="Zhang L."/>
        </authorList>
    </citation>
    <scope>NUCLEOTIDE SEQUENCE [LARGE SCALE GENOMIC DNA]</scope>
    <source>
        <strain evidence="1">SQ_2022a</strain>
    </source>
</reference>
<dbReference type="Proteomes" id="UP001060215">
    <property type="component" value="Chromosome 14"/>
</dbReference>
<keyword evidence="2" id="KW-1185">Reference proteome</keyword>
<evidence type="ECO:0000313" key="2">
    <source>
        <dbReference type="Proteomes" id="UP001060215"/>
    </source>
</evidence>
<proteinExistence type="predicted"/>
<evidence type="ECO:0000313" key="1">
    <source>
        <dbReference type="EMBL" id="KAI7987245.1"/>
    </source>
</evidence>
<organism evidence="1 2">
    <name type="scientific">Camellia lanceoleosa</name>
    <dbReference type="NCBI Taxonomy" id="1840588"/>
    <lineage>
        <taxon>Eukaryota</taxon>
        <taxon>Viridiplantae</taxon>
        <taxon>Streptophyta</taxon>
        <taxon>Embryophyta</taxon>
        <taxon>Tracheophyta</taxon>
        <taxon>Spermatophyta</taxon>
        <taxon>Magnoliopsida</taxon>
        <taxon>eudicotyledons</taxon>
        <taxon>Gunneridae</taxon>
        <taxon>Pentapetalae</taxon>
        <taxon>asterids</taxon>
        <taxon>Ericales</taxon>
        <taxon>Theaceae</taxon>
        <taxon>Camellia</taxon>
    </lineage>
</organism>
<sequence>MPHGLFEWDPHEPNCLNKNSYSLVTRDSPLVDTCTSLSLSLSSGSSPYFLLSPTSVLRRGLVKDRKKARSH</sequence>
<name>A0ACC0FEY6_9ERIC</name>
<comment type="caution">
    <text evidence="1">The sequence shown here is derived from an EMBL/GenBank/DDBJ whole genome shotgun (WGS) entry which is preliminary data.</text>
</comment>